<keyword evidence="2" id="KW-1185">Reference proteome</keyword>
<organism evidence="1 2">
    <name type="scientific">Streptomyces kurssanovii</name>
    <dbReference type="NCBI Taxonomy" id="67312"/>
    <lineage>
        <taxon>Bacteria</taxon>
        <taxon>Bacillati</taxon>
        <taxon>Actinomycetota</taxon>
        <taxon>Actinomycetes</taxon>
        <taxon>Kitasatosporales</taxon>
        <taxon>Streptomycetaceae</taxon>
        <taxon>Streptomyces</taxon>
    </lineage>
</organism>
<protein>
    <submittedName>
        <fullName evidence="1">DUF6153 family protein</fullName>
    </submittedName>
</protein>
<accession>A0ABV3HPL4</accession>
<dbReference type="EMBL" id="JBFAQK010000006">
    <property type="protein sequence ID" value="MEV4680507.1"/>
    <property type="molecule type" value="Genomic_DNA"/>
</dbReference>
<proteinExistence type="predicted"/>
<reference evidence="1 2" key="1">
    <citation type="submission" date="2024-06" db="EMBL/GenBank/DDBJ databases">
        <title>The Natural Products Discovery Center: Release of the First 8490 Sequenced Strains for Exploring Actinobacteria Biosynthetic Diversity.</title>
        <authorList>
            <person name="Kalkreuter E."/>
            <person name="Kautsar S.A."/>
            <person name="Yang D."/>
            <person name="Bader C.D."/>
            <person name="Teijaro C.N."/>
            <person name="Fluegel L."/>
            <person name="Davis C.M."/>
            <person name="Simpson J.R."/>
            <person name="Lauterbach L."/>
            <person name="Steele A.D."/>
            <person name="Gui C."/>
            <person name="Meng S."/>
            <person name="Li G."/>
            <person name="Viehrig K."/>
            <person name="Ye F."/>
            <person name="Su P."/>
            <person name="Kiefer A.F."/>
            <person name="Nichols A."/>
            <person name="Cepeda A.J."/>
            <person name="Yan W."/>
            <person name="Fan B."/>
            <person name="Jiang Y."/>
            <person name="Adhikari A."/>
            <person name="Zheng C.-J."/>
            <person name="Schuster L."/>
            <person name="Cowan T.M."/>
            <person name="Smanski M.J."/>
            <person name="Chevrette M.G."/>
            <person name="De Carvalho L.P.S."/>
            <person name="Shen B."/>
        </authorList>
    </citation>
    <scope>NUCLEOTIDE SEQUENCE [LARGE SCALE GENOMIC DNA]</scope>
    <source>
        <strain evidence="1 2">NPDC049344</strain>
    </source>
</reference>
<dbReference type="InterPro" id="IPR046151">
    <property type="entry name" value="DUF6153"/>
</dbReference>
<evidence type="ECO:0000313" key="2">
    <source>
        <dbReference type="Proteomes" id="UP001552521"/>
    </source>
</evidence>
<comment type="caution">
    <text evidence="1">The sequence shown here is derived from an EMBL/GenBank/DDBJ whole genome shotgun (WGS) entry which is preliminary data.</text>
</comment>
<dbReference type="Proteomes" id="UP001552521">
    <property type="component" value="Unassembled WGS sequence"/>
</dbReference>
<dbReference type="Pfam" id="PF19650">
    <property type="entry name" value="DUF6153"/>
    <property type="match status" value="1"/>
</dbReference>
<dbReference type="RefSeq" id="WP_364589349.1">
    <property type="nucleotide sequence ID" value="NZ_JBFAQK010000006.1"/>
</dbReference>
<name>A0ABV3HPL4_9ACTN</name>
<evidence type="ECO:0000313" key="1">
    <source>
        <dbReference type="EMBL" id="MEV4680507.1"/>
    </source>
</evidence>
<gene>
    <name evidence="1" type="ORF">AB0K36_06960</name>
</gene>
<sequence>MSQHTRREVGPSRARAYVMLVLAVLLGVVAMHGLAPGTAVAATGTVSTTAAPTAPAEVHDDPAGCDCVHGDDHNGGSGHLSHADETCAASGTSAAPALPALVPSVVCTAPAADHPAAAFDAAPGVRAPPSLSELQLLRI</sequence>